<organism evidence="2 3">
    <name type="scientific">Pedobacter psychrophilus</name>
    <dbReference type="NCBI Taxonomy" id="1826909"/>
    <lineage>
        <taxon>Bacteria</taxon>
        <taxon>Pseudomonadati</taxon>
        <taxon>Bacteroidota</taxon>
        <taxon>Sphingobacteriia</taxon>
        <taxon>Sphingobacteriales</taxon>
        <taxon>Sphingobacteriaceae</taxon>
        <taxon>Pedobacter</taxon>
    </lineage>
</organism>
<dbReference type="Gene3D" id="2.130.10.10">
    <property type="entry name" value="YVTN repeat-like/Quinoprotein amine dehydrogenase"/>
    <property type="match status" value="1"/>
</dbReference>
<reference evidence="2 3" key="1">
    <citation type="submission" date="2016-04" db="EMBL/GenBank/DDBJ databases">
        <authorList>
            <person name="Evans L.H."/>
            <person name="Alamgir A."/>
            <person name="Owens N."/>
            <person name="Weber N.D."/>
            <person name="Virtaneva K."/>
            <person name="Barbian K."/>
            <person name="Babar A."/>
            <person name="Rosenke K."/>
        </authorList>
    </citation>
    <scope>NUCLEOTIDE SEQUENCE [LARGE SCALE GENOMIC DNA]</scope>
    <source>
        <strain evidence="2 3">CCM 8644</strain>
    </source>
</reference>
<evidence type="ECO:0000313" key="3">
    <source>
        <dbReference type="Proteomes" id="UP000078459"/>
    </source>
</evidence>
<dbReference type="Pfam" id="PF13360">
    <property type="entry name" value="PQQ_2"/>
    <property type="match status" value="1"/>
</dbReference>
<dbReference type="InterPro" id="IPR002372">
    <property type="entry name" value="PQQ_rpt_dom"/>
</dbReference>
<dbReference type="EMBL" id="LWHJ01000028">
    <property type="protein sequence ID" value="OAQ39311.1"/>
    <property type="molecule type" value="Genomic_DNA"/>
</dbReference>
<accession>A0A179DE56</accession>
<evidence type="ECO:0000313" key="2">
    <source>
        <dbReference type="EMBL" id="OAQ39311.1"/>
    </source>
</evidence>
<dbReference type="InterPro" id="IPR011047">
    <property type="entry name" value="Quinoprotein_ADH-like_sf"/>
</dbReference>
<dbReference type="OrthoDB" id="7012117at2"/>
<dbReference type="RefSeq" id="WP_068822835.1">
    <property type="nucleotide sequence ID" value="NZ_LWHJ01000028.1"/>
</dbReference>
<gene>
    <name evidence="2" type="ORF">A5893_11655</name>
</gene>
<dbReference type="Proteomes" id="UP000078459">
    <property type="component" value="Unassembled WGS sequence"/>
</dbReference>
<comment type="caution">
    <text evidence="2">The sequence shown here is derived from an EMBL/GenBank/DDBJ whole genome shotgun (WGS) entry which is preliminary data.</text>
</comment>
<dbReference type="SUPFAM" id="SSF50998">
    <property type="entry name" value="Quinoprotein alcohol dehydrogenase-like"/>
    <property type="match status" value="1"/>
</dbReference>
<evidence type="ECO:0000259" key="1">
    <source>
        <dbReference type="Pfam" id="PF13360"/>
    </source>
</evidence>
<protein>
    <recommendedName>
        <fullName evidence="1">Pyrrolo-quinoline quinone repeat domain-containing protein</fullName>
    </recommendedName>
</protein>
<name>A0A179DE56_9SPHI</name>
<sequence>MKKRNIFLIAFFLLFSGLIFSLLFARYQSDKESENKVRLKEVFEKEITAALDLKYVSYNPLYAHSSYVRIIKDTIMGFNNGFNDYNAGFFFQSLKPLKTATLVQVTFQEHDPYPSDNYIGYYNNGCMYFGAYGGSRMERVCIDGTTRDYFSKYENTMFYANKVLLYKDKAAITSMNGIYIFDIKKEKLLWSERYGNELFDGFSVLIDNKFYYVSIRGTFVCMNLDTLKKEWETPLKIKMDYPYSEIYQELQSIYHSDNIIAIYGLDKLLLINSKTGKIIWNFPWNIKPSVDQPTVKIIDKLIYFSNKGELYCIDYTSNNLIWKFKDAIFKGIYKNFVIAMSKNSDFYLIINKDTGKLKTKIITPKNGYPIVLVDSYVIIDNRTIYK</sequence>
<reference evidence="2 3" key="2">
    <citation type="submission" date="2016-06" db="EMBL/GenBank/DDBJ databases">
        <title>Pedobacter psychrophilus sp. nov., isolated from Antarctic fragmentary rock.</title>
        <authorList>
            <person name="Svec P."/>
        </authorList>
    </citation>
    <scope>NUCLEOTIDE SEQUENCE [LARGE SCALE GENOMIC DNA]</scope>
    <source>
        <strain evidence="2 3">CCM 8644</strain>
    </source>
</reference>
<proteinExistence type="predicted"/>
<dbReference type="InterPro" id="IPR015943">
    <property type="entry name" value="WD40/YVTN_repeat-like_dom_sf"/>
</dbReference>
<dbReference type="AlphaFoldDB" id="A0A179DE56"/>
<feature type="domain" description="Pyrrolo-quinoline quinone repeat" evidence="1">
    <location>
        <begin position="176"/>
        <end position="325"/>
    </location>
</feature>
<keyword evidence="3" id="KW-1185">Reference proteome</keyword>